<keyword evidence="4" id="KW-1185">Reference proteome</keyword>
<evidence type="ECO:0000256" key="2">
    <source>
        <dbReference type="SAM" id="Phobius"/>
    </source>
</evidence>
<feature type="region of interest" description="Disordered" evidence="1">
    <location>
        <begin position="29"/>
        <end position="50"/>
    </location>
</feature>
<dbReference type="Proteomes" id="UP000055045">
    <property type="component" value="Unassembled WGS sequence"/>
</dbReference>
<evidence type="ECO:0000313" key="4">
    <source>
        <dbReference type="Proteomes" id="UP000055045"/>
    </source>
</evidence>
<protein>
    <submittedName>
        <fullName evidence="3">Uncharacterized protein</fullName>
    </submittedName>
</protein>
<feature type="transmembrane region" description="Helical" evidence="2">
    <location>
        <begin position="90"/>
        <end position="108"/>
    </location>
</feature>
<gene>
    <name evidence="3" type="ORF">ACN42_g9146</name>
</gene>
<comment type="caution">
    <text evidence="3">The sequence shown here is derived from an EMBL/GenBank/DDBJ whole genome shotgun (WGS) entry which is preliminary data.</text>
</comment>
<keyword evidence="2" id="KW-1133">Transmembrane helix</keyword>
<keyword evidence="2" id="KW-0812">Transmembrane</keyword>
<sequence>MDALPIAVSIRPGQLTGNSRIRKPWKVPREYEGRSGDSDERVEGSDKERAMRTSVRSDLERWGKNESYLNFKRVWRGGSRVLGSTMHTPYLIAIYLSFVFLIMTFCRYNGF</sequence>
<reference evidence="3 4" key="1">
    <citation type="submission" date="2015-10" db="EMBL/GenBank/DDBJ databases">
        <title>Genome sequencing of Penicillium freii.</title>
        <authorList>
            <person name="Nguyen H.D."/>
            <person name="Visagie C.M."/>
            <person name="Seifert K.A."/>
        </authorList>
    </citation>
    <scope>NUCLEOTIDE SEQUENCE [LARGE SCALE GENOMIC DNA]</scope>
    <source>
        <strain evidence="3 4">DAOM 242723</strain>
    </source>
</reference>
<proteinExistence type="predicted"/>
<accession>A0A101MCG9</accession>
<dbReference type="AlphaFoldDB" id="A0A101MCG9"/>
<evidence type="ECO:0000313" key="3">
    <source>
        <dbReference type="EMBL" id="KUM58024.1"/>
    </source>
</evidence>
<evidence type="ECO:0000256" key="1">
    <source>
        <dbReference type="SAM" id="MobiDB-lite"/>
    </source>
</evidence>
<organism evidence="3 4">
    <name type="scientific">Penicillium freii</name>
    <dbReference type="NCBI Taxonomy" id="48697"/>
    <lineage>
        <taxon>Eukaryota</taxon>
        <taxon>Fungi</taxon>
        <taxon>Dikarya</taxon>
        <taxon>Ascomycota</taxon>
        <taxon>Pezizomycotina</taxon>
        <taxon>Eurotiomycetes</taxon>
        <taxon>Eurotiomycetidae</taxon>
        <taxon>Eurotiales</taxon>
        <taxon>Aspergillaceae</taxon>
        <taxon>Penicillium</taxon>
    </lineage>
</organism>
<name>A0A101MCG9_PENFR</name>
<keyword evidence="2" id="KW-0472">Membrane</keyword>
<dbReference type="EMBL" id="LLXE01000315">
    <property type="protein sequence ID" value="KUM58024.1"/>
    <property type="molecule type" value="Genomic_DNA"/>
</dbReference>